<keyword evidence="1" id="KW-0812">Transmembrane</keyword>
<dbReference type="AlphaFoldDB" id="A0A1V4I4U0"/>
<comment type="caution">
    <text evidence="2">The sequence shown here is derived from an EMBL/GenBank/DDBJ whole genome shotgun (WGS) entry which is preliminary data.</text>
</comment>
<gene>
    <name evidence="2" type="ORF">CLOTH_18040</name>
</gene>
<evidence type="ECO:0000256" key="1">
    <source>
        <dbReference type="SAM" id="Phobius"/>
    </source>
</evidence>
<keyword evidence="1" id="KW-0472">Membrane</keyword>
<name>A0A1V4I4U0_9FIRM</name>
<keyword evidence="3" id="KW-1185">Reference proteome</keyword>
<accession>A0A1V4I4U0</accession>
<proteinExistence type="predicted"/>
<evidence type="ECO:0000313" key="2">
    <source>
        <dbReference type="EMBL" id="OPJ54992.1"/>
    </source>
</evidence>
<dbReference type="STRING" id="29349.CLOTH_18040"/>
<feature type="transmembrane region" description="Helical" evidence="1">
    <location>
        <begin position="6"/>
        <end position="28"/>
    </location>
</feature>
<evidence type="ECO:0000313" key="3">
    <source>
        <dbReference type="Proteomes" id="UP000190140"/>
    </source>
</evidence>
<reference evidence="2 3" key="1">
    <citation type="submission" date="2017-03" db="EMBL/GenBank/DDBJ databases">
        <title>Genome sequence of Clostridium thermoalcaliphilum DSM 7309.</title>
        <authorList>
            <person name="Poehlein A."/>
            <person name="Daniel R."/>
        </authorList>
    </citation>
    <scope>NUCLEOTIDE SEQUENCE [LARGE SCALE GENOMIC DNA]</scope>
    <source>
        <strain evidence="2 3">DSM 7309</strain>
    </source>
</reference>
<sequence length="35" mass="3721">MTSAALGFLVTVWTVVFVVAGVSVNALIKGEQERK</sequence>
<organism evidence="2 3">
    <name type="scientific">Alkalithermobacter paradoxus</name>
    <dbReference type="NCBI Taxonomy" id="29349"/>
    <lineage>
        <taxon>Bacteria</taxon>
        <taxon>Bacillati</taxon>
        <taxon>Bacillota</taxon>
        <taxon>Clostridia</taxon>
        <taxon>Peptostreptococcales</taxon>
        <taxon>Tepidibacteraceae</taxon>
        <taxon>Alkalithermobacter</taxon>
    </lineage>
</organism>
<protein>
    <submittedName>
        <fullName evidence="2">Uncharacterized protein</fullName>
    </submittedName>
</protein>
<dbReference type="EMBL" id="MZGW01000009">
    <property type="protein sequence ID" value="OPJ54992.1"/>
    <property type="molecule type" value="Genomic_DNA"/>
</dbReference>
<keyword evidence="1" id="KW-1133">Transmembrane helix</keyword>
<dbReference type="Proteomes" id="UP000190140">
    <property type="component" value="Unassembled WGS sequence"/>
</dbReference>